<feature type="transmembrane region" description="Helical" evidence="1">
    <location>
        <begin position="20"/>
        <end position="46"/>
    </location>
</feature>
<keyword evidence="3" id="KW-1185">Reference proteome</keyword>
<dbReference type="Proteomes" id="UP000269374">
    <property type="component" value="Chromosome"/>
</dbReference>
<dbReference type="EMBL" id="CP032627">
    <property type="protein sequence ID" value="AYG01171.1"/>
    <property type="molecule type" value="Genomic_DNA"/>
</dbReference>
<proteinExistence type="predicted"/>
<protein>
    <submittedName>
        <fullName evidence="2">Uncharacterized protein</fullName>
    </submittedName>
</protein>
<evidence type="ECO:0000313" key="2">
    <source>
        <dbReference type="EMBL" id="AYG01171.1"/>
    </source>
</evidence>
<dbReference type="RefSeq" id="WP_120772551.1">
    <property type="nucleotide sequence ID" value="NZ_CP032627.1"/>
</dbReference>
<keyword evidence="1" id="KW-1133">Transmembrane helix</keyword>
<keyword evidence="1" id="KW-0812">Transmembrane</keyword>
<organism evidence="2 3">
    <name type="scientific">Lactococcus allomyrinae</name>
    <dbReference type="NCBI Taxonomy" id="2419773"/>
    <lineage>
        <taxon>Bacteria</taxon>
        <taxon>Bacillati</taxon>
        <taxon>Bacillota</taxon>
        <taxon>Bacilli</taxon>
        <taxon>Lactobacillales</taxon>
        <taxon>Streptococcaceae</taxon>
        <taxon>Lactococcus</taxon>
    </lineage>
</organism>
<accession>A0A387BRS5</accession>
<dbReference type="AlphaFoldDB" id="A0A387BRS5"/>
<dbReference type="KEGG" id="lact:D7I46_08715"/>
<evidence type="ECO:0000256" key="1">
    <source>
        <dbReference type="SAM" id="Phobius"/>
    </source>
</evidence>
<name>A0A387BRS5_9LACT</name>
<keyword evidence="1" id="KW-0472">Membrane</keyword>
<sequence>MILDFDEMPYDDEVHLSGLMGFSLLLVMIIVLPILVPLWLIGWLIVETKVAIQMMTHSYH</sequence>
<reference evidence="2 3" key="1">
    <citation type="submission" date="2018-09" db="EMBL/GenBank/DDBJ databases">
        <title>Genome sequencing of strain 1JSPR-7.</title>
        <authorList>
            <person name="Heo J."/>
            <person name="Kim S.-J."/>
            <person name="Kwon S.-W."/>
        </authorList>
    </citation>
    <scope>NUCLEOTIDE SEQUENCE [LARGE SCALE GENOMIC DNA]</scope>
    <source>
        <strain evidence="2 3">1JSPR-7</strain>
    </source>
</reference>
<gene>
    <name evidence="2" type="ORF">D7I46_08715</name>
</gene>
<evidence type="ECO:0000313" key="3">
    <source>
        <dbReference type="Proteomes" id="UP000269374"/>
    </source>
</evidence>